<evidence type="ECO:0000256" key="6">
    <source>
        <dbReference type="SAM" id="Phobius"/>
    </source>
</evidence>
<evidence type="ECO:0000313" key="8">
    <source>
        <dbReference type="Proteomes" id="UP000623967"/>
    </source>
</evidence>
<evidence type="ECO:0000256" key="3">
    <source>
        <dbReference type="ARBA" id="ARBA00022692"/>
    </source>
</evidence>
<sequence length="186" mass="21073">MKRIMLLLAFVVNFVSYQPYILAAEYSAAGEPSVYDTIQKGDQSSKPSSSTVKDSGSSIFSLFIKFFISFVFVIFLLFVLLRYLAKRNRQLPANGPIIPLGDYPLGNNRSLQILLIGQTIYVVGVGETVTLLRTISQGEEYQHLLENLEDVVEEVPSKWLPEDTKKIWNNVFQKQLQNIKKHRGGE</sequence>
<dbReference type="Proteomes" id="UP000623967">
    <property type="component" value="Unassembled WGS sequence"/>
</dbReference>
<accession>A0ABS1TNQ5</accession>
<keyword evidence="7" id="KW-0969">Cilium</keyword>
<comment type="subcellular location">
    <subcellularLocation>
        <location evidence="1">Cell membrane</location>
    </subcellularLocation>
</comment>
<evidence type="ECO:0000256" key="1">
    <source>
        <dbReference type="ARBA" id="ARBA00004236"/>
    </source>
</evidence>
<keyword evidence="2" id="KW-1003">Cell membrane</keyword>
<dbReference type="InterPro" id="IPR022781">
    <property type="entry name" value="Flagellar_biosynth_FliO"/>
</dbReference>
<gene>
    <name evidence="7" type="ORF">JK635_12100</name>
</gene>
<keyword evidence="7" id="KW-0966">Cell projection</keyword>
<organism evidence="7 8">
    <name type="scientific">Neobacillus paridis</name>
    <dbReference type="NCBI Taxonomy" id="2803862"/>
    <lineage>
        <taxon>Bacteria</taxon>
        <taxon>Bacillati</taxon>
        <taxon>Bacillota</taxon>
        <taxon>Bacilli</taxon>
        <taxon>Bacillales</taxon>
        <taxon>Bacillaceae</taxon>
        <taxon>Neobacillus</taxon>
    </lineage>
</organism>
<keyword evidence="8" id="KW-1185">Reference proteome</keyword>
<keyword evidence="5 6" id="KW-0472">Membrane</keyword>
<keyword evidence="4 6" id="KW-1133">Transmembrane helix</keyword>
<evidence type="ECO:0000256" key="5">
    <source>
        <dbReference type="ARBA" id="ARBA00023136"/>
    </source>
</evidence>
<keyword evidence="7" id="KW-0282">Flagellum</keyword>
<name>A0ABS1TNQ5_9BACI</name>
<evidence type="ECO:0000256" key="2">
    <source>
        <dbReference type="ARBA" id="ARBA00022475"/>
    </source>
</evidence>
<protein>
    <submittedName>
        <fullName evidence="7">Flagellar biosynthetic protein FliO</fullName>
    </submittedName>
</protein>
<feature type="transmembrane region" description="Helical" evidence="6">
    <location>
        <begin position="59"/>
        <end position="81"/>
    </location>
</feature>
<dbReference type="RefSeq" id="WP_202654178.1">
    <property type="nucleotide sequence ID" value="NZ_JAESWB010000168.1"/>
</dbReference>
<dbReference type="Pfam" id="PF04347">
    <property type="entry name" value="FliO"/>
    <property type="match status" value="1"/>
</dbReference>
<comment type="caution">
    <text evidence="7">The sequence shown here is derived from an EMBL/GenBank/DDBJ whole genome shotgun (WGS) entry which is preliminary data.</text>
</comment>
<evidence type="ECO:0000313" key="7">
    <source>
        <dbReference type="EMBL" id="MBL4952955.1"/>
    </source>
</evidence>
<evidence type="ECO:0000256" key="4">
    <source>
        <dbReference type="ARBA" id="ARBA00022989"/>
    </source>
</evidence>
<proteinExistence type="predicted"/>
<keyword evidence="3 6" id="KW-0812">Transmembrane</keyword>
<reference evidence="7 8" key="1">
    <citation type="submission" date="2021-01" db="EMBL/GenBank/DDBJ databases">
        <title>Genome public.</title>
        <authorList>
            <person name="Liu C."/>
            <person name="Sun Q."/>
        </authorList>
    </citation>
    <scope>NUCLEOTIDE SEQUENCE [LARGE SCALE GENOMIC DNA]</scope>
    <source>
        <strain evidence="7 8">YIM B02564</strain>
    </source>
</reference>
<dbReference type="EMBL" id="JAESWB010000168">
    <property type="protein sequence ID" value="MBL4952955.1"/>
    <property type="molecule type" value="Genomic_DNA"/>
</dbReference>